<dbReference type="SUPFAM" id="SSF82544">
    <property type="entry name" value="GckA/TtuD-like"/>
    <property type="match status" value="1"/>
</dbReference>
<sequence length="442" mass="46112">MDSRAREDLLGIFRAALAAVDPEEAVRRHVRRSGTDLIIGDLVLDLSRFDKVFVLGAGKGTAPMAKALEEVLGDFLSEGAIVVKTGHGLPLQKVRVLEAAHPVPDAQGVEATKELLRLADHAGERDLVLVAVSGGGSALTPAPVAPLTLEHKQKTTELLLSVGATIQEINAVRKHLSQFKGGGLARAAAPAQVVTLIVSDVIGDPLDVIASGPTAPDSSTYRDAMNVIERYHLQDKIPACVIQVLREGLEGRRPETPKSEDAVFRRVSHVLVANNATAMTAAAQEARQRGYHVLVLTSCLEGEAREVAKVIAAVAKEVVVSGRPVPLPACLLLGGETTVTLGPSPGKGGRNQELALAAALALDGWPQVTVLSAGTDGTDGPTDAAGAFADGTTVVRSAGLGWKVQDTLDGHNAYPLFEALGDLVITGPTRTNVMDLIGVLIA</sequence>
<dbReference type="FunFam" id="3.40.50.10180:FF:000001">
    <property type="entry name" value="Glycerate kinase"/>
    <property type="match status" value="1"/>
</dbReference>
<dbReference type="RefSeq" id="WP_123290254.1">
    <property type="nucleotide sequence ID" value="NZ_RJVA01000012.1"/>
</dbReference>
<name>A0A3N1UU64_9BACT</name>
<keyword evidence="4" id="KW-0067">ATP-binding</keyword>
<evidence type="ECO:0000256" key="2">
    <source>
        <dbReference type="ARBA" id="ARBA00022741"/>
    </source>
</evidence>
<keyword evidence="3 7" id="KW-0418">Kinase</keyword>
<dbReference type="OrthoDB" id="9766552at2"/>
<evidence type="ECO:0000256" key="1">
    <source>
        <dbReference type="ARBA" id="ARBA00022679"/>
    </source>
</evidence>
<gene>
    <name evidence="7" type="ORF">EDC27_1760</name>
</gene>
<dbReference type="FunFam" id="3.40.1480.10:FF:000002">
    <property type="entry name" value="Glycerate kinase"/>
    <property type="match status" value="1"/>
</dbReference>
<dbReference type="InterPro" id="IPR025286">
    <property type="entry name" value="MOFRL_assoc_dom"/>
</dbReference>
<dbReference type="PANTHER" id="PTHR12227">
    <property type="entry name" value="GLYCERATE KINASE"/>
    <property type="match status" value="1"/>
</dbReference>
<keyword evidence="8" id="KW-1185">Reference proteome</keyword>
<dbReference type="PANTHER" id="PTHR12227:SF0">
    <property type="entry name" value="GLYCERATE KINASE"/>
    <property type="match status" value="1"/>
</dbReference>
<dbReference type="Proteomes" id="UP000276223">
    <property type="component" value="Unassembled WGS sequence"/>
</dbReference>
<reference evidence="7 8" key="1">
    <citation type="submission" date="2018-11" db="EMBL/GenBank/DDBJ databases">
        <title>Genomic Encyclopedia of Type Strains, Phase IV (KMG-IV): sequencing the most valuable type-strain genomes for metagenomic binning, comparative biology and taxonomic classification.</title>
        <authorList>
            <person name="Goeker M."/>
        </authorList>
    </citation>
    <scope>NUCLEOTIDE SEQUENCE [LARGE SCALE GENOMIC DNA]</scope>
    <source>
        <strain evidence="7 8">DSM 22027</strain>
    </source>
</reference>
<dbReference type="GO" id="GO:0005524">
    <property type="term" value="F:ATP binding"/>
    <property type="evidence" value="ECO:0007669"/>
    <property type="project" value="UniProtKB-KW"/>
</dbReference>
<organism evidence="7 8">
    <name type="scientific">Desulfosoma caldarium</name>
    <dbReference type="NCBI Taxonomy" id="610254"/>
    <lineage>
        <taxon>Bacteria</taxon>
        <taxon>Pseudomonadati</taxon>
        <taxon>Thermodesulfobacteriota</taxon>
        <taxon>Syntrophobacteria</taxon>
        <taxon>Syntrophobacterales</taxon>
        <taxon>Syntrophobacteraceae</taxon>
        <taxon>Desulfosoma</taxon>
    </lineage>
</organism>
<evidence type="ECO:0000256" key="3">
    <source>
        <dbReference type="ARBA" id="ARBA00022777"/>
    </source>
</evidence>
<keyword evidence="1" id="KW-0808">Transferase</keyword>
<proteinExistence type="predicted"/>
<evidence type="ECO:0000256" key="4">
    <source>
        <dbReference type="ARBA" id="ARBA00022840"/>
    </source>
</evidence>
<evidence type="ECO:0000259" key="6">
    <source>
        <dbReference type="Pfam" id="PF13660"/>
    </source>
</evidence>
<dbReference type="InterPro" id="IPR037035">
    <property type="entry name" value="GK-like_C_sf"/>
</dbReference>
<feature type="domain" description="MOFRL" evidence="5">
    <location>
        <begin position="329"/>
        <end position="435"/>
    </location>
</feature>
<dbReference type="GO" id="GO:0008887">
    <property type="term" value="F:glycerate kinase activity"/>
    <property type="evidence" value="ECO:0007669"/>
    <property type="project" value="InterPro"/>
</dbReference>
<evidence type="ECO:0000259" key="5">
    <source>
        <dbReference type="Pfam" id="PF05161"/>
    </source>
</evidence>
<keyword evidence="2" id="KW-0547">Nucleotide-binding</keyword>
<accession>A0A3N1UU64</accession>
<evidence type="ECO:0000313" key="8">
    <source>
        <dbReference type="Proteomes" id="UP000276223"/>
    </source>
</evidence>
<dbReference type="GO" id="GO:0005737">
    <property type="term" value="C:cytoplasm"/>
    <property type="evidence" value="ECO:0007669"/>
    <property type="project" value="TreeGrafter"/>
</dbReference>
<dbReference type="Gene3D" id="3.40.1480.10">
    <property type="entry name" value="MOFRL domain"/>
    <property type="match status" value="1"/>
</dbReference>
<dbReference type="Pfam" id="PF05161">
    <property type="entry name" value="MOFRL"/>
    <property type="match status" value="1"/>
</dbReference>
<dbReference type="InterPro" id="IPR038614">
    <property type="entry name" value="GK_N_sf"/>
</dbReference>
<evidence type="ECO:0000313" key="7">
    <source>
        <dbReference type="EMBL" id="ROQ92087.1"/>
    </source>
</evidence>
<comment type="caution">
    <text evidence="7">The sequence shown here is derived from an EMBL/GenBank/DDBJ whole genome shotgun (WGS) entry which is preliminary data.</text>
</comment>
<dbReference type="InterPro" id="IPR007835">
    <property type="entry name" value="MOFRL"/>
</dbReference>
<dbReference type="AlphaFoldDB" id="A0A3N1UU64"/>
<dbReference type="Gene3D" id="3.40.50.10180">
    <property type="entry name" value="Glycerate kinase, MOFRL-like N-terminal domain"/>
    <property type="match status" value="1"/>
</dbReference>
<dbReference type="EMBL" id="RJVA01000012">
    <property type="protein sequence ID" value="ROQ92087.1"/>
    <property type="molecule type" value="Genomic_DNA"/>
</dbReference>
<feature type="domain" description="MOFRL-associated" evidence="6">
    <location>
        <begin position="9"/>
        <end position="245"/>
    </location>
</feature>
<dbReference type="InterPro" id="IPR039760">
    <property type="entry name" value="MOFRL_protein"/>
</dbReference>
<protein>
    <submittedName>
        <fullName evidence="7">Glycerate 2-kinase</fullName>
    </submittedName>
</protein>
<dbReference type="Pfam" id="PF13660">
    <property type="entry name" value="DUF4147"/>
    <property type="match status" value="1"/>
</dbReference>